<dbReference type="InterPro" id="IPR012336">
    <property type="entry name" value="Thioredoxin-like_fold"/>
</dbReference>
<dbReference type="KEGG" id="fsn:GS03_02093"/>
<name>A0A4V1CC83_9FLAO</name>
<organism evidence="2 3">
    <name type="scientific">Flavobacterium sangjuense</name>
    <dbReference type="NCBI Taxonomy" id="2518177"/>
    <lineage>
        <taxon>Bacteria</taxon>
        <taxon>Pseudomonadati</taxon>
        <taxon>Bacteroidota</taxon>
        <taxon>Flavobacteriia</taxon>
        <taxon>Flavobacteriales</taxon>
        <taxon>Flavobacteriaceae</taxon>
        <taxon>Flavobacterium</taxon>
    </lineage>
</organism>
<dbReference type="SUPFAM" id="SSF52833">
    <property type="entry name" value="Thioredoxin-like"/>
    <property type="match status" value="1"/>
</dbReference>
<dbReference type="Proteomes" id="UP000296862">
    <property type="component" value="Chromosome"/>
</dbReference>
<dbReference type="PROSITE" id="PS51257">
    <property type="entry name" value="PROKAR_LIPOPROTEIN"/>
    <property type="match status" value="1"/>
</dbReference>
<feature type="domain" description="Thioredoxin-like fold" evidence="1">
    <location>
        <begin position="365"/>
        <end position="450"/>
    </location>
</feature>
<dbReference type="AlphaFoldDB" id="A0A4V1CC83"/>
<reference evidence="2 3" key="1">
    <citation type="submission" date="2019-04" db="EMBL/GenBank/DDBJ databases">
        <title>Flavobacterium sp. GS03.</title>
        <authorList>
            <person name="Kim H."/>
        </authorList>
    </citation>
    <scope>NUCLEOTIDE SEQUENCE [LARGE SCALE GENOMIC DNA]</scope>
    <source>
        <strain evidence="2 3">GS03</strain>
    </source>
</reference>
<keyword evidence="3" id="KW-1185">Reference proteome</keyword>
<dbReference type="EMBL" id="CP038810">
    <property type="protein sequence ID" value="QBZ98584.1"/>
    <property type="molecule type" value="Genomic_DNA"/>
</dbReference>
<gene>
    <name evidence="2" type="ORF">GS03_02093</name>
</gene>
<proteinExistence type="predicted"/>
<sequence>MHCLRNIKVFSLVLPMIALLSSCKSEFKGCEYVAYFGGEVVNPNNPYVLFCKDNEVIDTLKLDENNRFFTQFDSLAPGLYSFKHEPEYQYVYFDKNDSIMVRVNSKEFDESIAFCGRGDQKNNFLMEMYLKNEKDKYKMFEYFDDNFEDFSKEIDATYAKATSFYNTRKAEIKWSDEFDLFAKASLDFNYYSKKELYPLIHKIRTGEDMIEKLPANYYDYRKTIDFNNVALSNYAPYVMYLSHMLNNMGTINYHNHFSEKDLALKTNINKMTIADTLIKNKMVKNNILNNIAFTYLLEDQNMTNNNKFLDTYKKLSTDKSKKNEITAICNAIQMLKVGNSLPEVPLIDTTGASVSLTSLSKPNTVFFFWTEKAKSHFEAVHIKIMALKSKFPQYNFVAVNINDSKEDWKKTLDKYKFKGVTEVHCSDFETIKNKWAINKIHRTIILDNKGVIKNAFTNIFDSKFEENLK</sequence>
<evidence type="ECO:0000313" key="2">
    <source>
        <dbReference type="EMBL" id="QBZ98584.1"/>
    </source>
</evidence>
<dbReference type="InterPro" id="IPR036249">
    <property type="entry name" value="Thioredoxin-like_sf"/>
</dbReference>
<dbReference type="Gene3D" id="3.40.30.10">
    <property type="entry name" value="Glutaredoxin"/>
    <property type="match status" value="1"/>
</dbReference>
<evidence type="ECO:0000259" key="1">
    <source>
        <dbReference type="Pfam" id="PF13905"/>
    </source>
</evidence>
<dbReference type="Pfam" id="PF13905">
    <property type="entry name" value="Thioredoxin_8"/>
    <property type="match status" value="1"/>
</dbReference>
<evidence type="ECO:0000313" key="3">
    <source>
        <dbReference type="Proteomes" id="UP000296862"/>
    </source>
</evidence>
<protein>
    <recommendedName>
        <fullName evidence="1">Thioredoxin-like fold domain-containing protein</fullName>
    </recommendedName>
</protein>
<accession>A0A4V1CC83</accession>